<protein>
    <submittedName>
        <fullName evidence="2">Uncharacterized protein</fullName>
    </submittedName>
</protein>
<accession>A0AA86N4A4</accession>
<reference evidence="2" key="1">
    <citation type="submission" date="2023-06" db="EMBL/GenBank/DDBJ databases">
        <authorList>
            <person name="Kurt Z."/>
        </authorList>
    </citation>
    <scope>NUCLEOTIDE SEQUENCE</scope>
</reference>
<comment type="caution">
    <text evidence="2">The sequence shown here is derived from an EMBL/GenBank/DDBJ whole genome shotgun (WGS) entry which is preliminary data.</text>
</comment>
<gene>
    <name evidence="3" type="ORF">HINF_LOCUS57875</name>
    <name evidence="2" type="ORF">HINF_LOCUS65</name>
</gene>
<reference evidence="3 4" key="2">
    <citation type="submission" date="2024-07" db="EMBL/GenBank/DDBJ databases">
        <authorList>
            <person name="Akdeniz Z."/>
        </authorList>
    </citation>
    <scope>NUCLEOTIDE SEQUENCE [LARGE SCALE GENOMIC DNA]</scope>
</reference>
<dbReference type="EMBL" id="CAXDID020000321">
    <property type="protein sequence ID" value="CAL6076823.1"/>
    <property type="molecule type" value="Genomic_DNA"/>
</dbReference>
<dbReference type="Proteomes" id="UP001642409">
    <property type="component" value="Unassembled WGS sequence"/>
</dbReference>
<keyword evidence="4" id="KW-1185">Reference proteome</keyword>
<evidence type="ECO:0000313" key="3">
    <source>
        <dbReference type="EMBL" id="CAL6076823.1"/>
    </source>
</evidence>
<proteinExistence type="predicted"/>
<dbReference type="EMBL" id="CATOUU010000001">
    <property type="protein sequence ID" value="CAI9912420.1"/>
    <property type="molecule type" value="Genomic_DNA"/>
</dbReference>
<keyword evidence="1" id="KW-1133">Transmembrane helix</keyword>
<evidence type="ECO:0000313" key="4">
    <source>
        <dbReference type="Proteomes" id="UP001642409"/>
    </source>
</evidence>
<organism evidence="2">
    <name type="scientific">Hexamita inflata</name>
    <dbReference type="NCBI Taxonomy" id="28002"/>
    <lineage>
        <taxon>Eukaryota</taxon>
        <taxon>Metamonada</taxon>
        <taxon>Diplomonadida</taxon>
        <taxon>Hexamitidae</taxon>
        <taxon>Hexamitinae</taxon>
        <taxon>Hexamita</taxon>
    </lineage>
</organism>
<keyword evidence="1" id="KW-0812">Transmembrane</keyword>
<name>A0AA86N4A4_9EUKA</name>
<dbReference type="AlphaFoldDB" id="A0AA86N4A4"/>
<evidence type="ECO:0000256" key="1">
    <source>
        <dbReference type="SAM" id="Phobius"/>
    </source>
</evidence>
<feature type="transmembrane region" description="Helical" evidence="1">
    <location>
        <begin position="518"/>
        <end position="536"/>
    </location>
</feature>
<sequence length="539" mass="61190">MIPLLTSFQLRCFQPNTTVMLDVQTRDAVFKAWPRSDATRETELCGKLKGDMFKLSIQTGAYEYVLNTLQSYDPAKYIEIRLPCTEVVLGVPGTCATAFKAKSAIYTMDFQEAKQNVTEAASNLKKLDFDRKSCYQNPIMEVGQQIEISPGAFSDQFRFLATTANCKYPLDLPTTIANNNPADRKANLNIQTYPNCTFNKPLFSVLPAELLNQHFICQDILCSQMVNALATQSQNYIQVNYTIPGLIPNRDGTLTRIGNYTNTMESNEVKNVRYNSLDCYLRQKLSLQSGLLRIVNELNQSMLLCKYPISYIGFDTMITQILFQENYDFSSGEHYTIVFKTTNLLLNATYEWLGCPESTNETHCNYVLAKRNKLVDYFVTIQHIFYKGGIVQKMIPFYPASELSCFGNTVFHLSNSQACTTFDQYCASDLELSSYQFTFSFGDIGKYGNNLLNITTQATYPKPEHKYCANYNFTEQQILSLANQSKVTGKLLIGSLMLPVDILYNNTPQQNVKHIENIIITVAIIMSTLIITSIIFKWF</sequence>
<keyword evidence="1" id="KW-0472">Membrane</keyword>
<evidence type="ECO:0000313" key="2">
    <source>
        <dbReference type="EMBL" id="CAI9912420.1"/>
    </source>
</evidence>